<dbReference type="Proteomes" id="UP000007754">
    <property type="component" value="Chromosome 22"/>
</dbReference>
<dbReference type="CDD" id="cd21692">
    <property type="entry name" value="GINS_B_Sld5"/>
    <property type="match status" value="1"/>
</dbReference>
<evidence type="ECO:0000259" key="5">
    <source>
        <dbReference type="PROSITE" id="PS51159"/>
    </source>
</evidence>
<dbReference type="InterPro" id="IPR021151">
    <property type="entry name" value="GINS_A"/>
</dbReference>
<dbReference type="FunCoup" id="H0Z457">
    <property type="interactions" value="27"/>
</dbReference>
<dbReference type="GO" id="GO:0005634">
    <property type="term" value="C:nucleus"/>
    <property type="evidence" value="ECO:0007669"/>
    <property type="project" value="UniProtKB-SubCell"/>
</dbReference>
<evidence type="ECO:0000313" key="6">
    <source>
        <dbReference type="Ensembl" id="ENSTGUP00000005351.2"/>
    </source>
</evidence>
<proteinExistence type="predicted"/>
<dbReference type="SUPFAM" id="SSF158573">
    <property type="entry name" value="GINS helical bundle-like"/>
    <property type="match status" value="1"/>
</dbReference>
<keyword evidence="2" id="KW-0235">DNA replication</keyword>
<dbReference type="InterPro" id="IPR038175">
    <property type="entry name" value="CBM21_dom_sf"/>
</dbReference>
<dbReference type="Gene3D" id="1.20.58.1030">
    <property type="match status" value="1"/>
</dbReference>
<organism evidence="6 7">
    <name type="scientific">Taeniopygia guttata</name>
    <name type="common">Zebra finch</name>
    <name type="synonym">Poephila guttata</name>
    <dbReference type="NCBI Taxonomy" id="59729"/>
    <lineage>
        <taxon>Eukaryota</taxon>
        <taxon>Metazoa</taxon>
        <taxon>Chordata</taxon>
        <taxon>Craniata</taxon>
        <taxon>Vertebrata</taxon>
        <taxon>Euteleostomi</taxon>
        <taxon>Archelosauria</taxon>
        <taxon>Archosauria</taxon>
        <taxon>Dinosauria</taxon>
        <taxon>Saurischia</taxon>
        <taxon>Theropoda</taxon>
        <taxon>Coelurosauria</taxon>
        <taxon>Aves</taxon>
        <taxon>Neognathae</taxon>
        <taxon>Neoaves</taxon>
        <taxon>Telluraves</taxon>
        <taxon>Australaves</taxon>
        <taxon>Passeriformes</taxon>
        <taxon>Passeroidea</taxon>
        <taxon>Estrildidae</taxon>
        <taxon>Estrildinae</taxon>
        <taxon>Taeniopygia</taxon>
    </lineage>
</organism>
<dbReference type="InterPro" id="IPR031633">
    <property type="entry name" value="SLD5_C"/>
</dbReference>
<sequence>MAGAVAAAGGGDSDGDSEELVLTPAQLIHSLEQAWLNEKFAPELLESKPEIVECVVEQLDHMEANLKRVKRGDLKVSVHHMEIERIRYVLSSYLRCRLVKIEKFFPHILEKEKSRAEGEPSILSPEEFAFAKEYMANTEAYLKNVALKHMPPNLQKVSLLKSVPKPNLDSFVFLRVLERQENILVEPETDEQSHQPGGGLAAPDPLQNRGPSGGLRSRAAHLGERLFQVCSGRAVAPPAMPVDLAVRLCLSHSPPIRKLLNSYEELRGNRGRKPLRSCLNQKRSAEHEPERRDKGSKGQKKKQVVFADMKGLSLTAVRFFSKFEEDLCDLQHALSDLACFQPKKSPLWEACRYVLDFPQPSTDYVAFRNSLHSNFVCLESCLIQGRALSGTVKVRNIEFEKKVMVRITFDGWKSFRDVSCQYMHSTYGSADTDIFSFELTLPKPSISHSGAEFCISFQCGQKTHWDNNHGKNYKICHLGMIHPVSCAVKSASRAWEHLGTSGAAALVLSHLQTWRHSDQAPYW</sequence>
<name>H0Z457_TAEGU</name>
<keyword evidence="3" id="KW-0539">Nucleus</keyword>
<gene>
    <name evidence="6" type="primary">GINS4</name>
</gene>
<dbReference type="GO" id="GO:0000164">
    <property type="term" value="C:protein phosphatase type 1 complex"/>
    <property type="evidence" value="ECO:0007669"/>
    <property type="project" value="TreeGrafter"/>
</dbReference>
<evidence type="ECO:0000256" key="4">
    <source>
        <dbReference type="SAM" id="MobiDB-lite"/>
    </source>
</evidence>
<dbReference type="PROSITE" id="PS51159">
    <property type="entry name" value="CBM21"/>
    <property type="match status" value="1"/>
</dbReference>
<reference evidence="6 7" key="1">
    <citation type="journal article" date="2010" name="Nature">
        <title>The genome of a songbird.</title>
        <authorList>
            <person name="Warren W.C."/>
            <person name="Clayton D.F."/>
            <person name="Ellegren H."/>
            <person name="Arnold A.P."/>
            <person name="Hillier L.W."/>
            <person name="Kunstner A."/>
            <person name="Searle S."/>
            <person name="White S."/>
            <person name="Vilella A.J."/>
            <person name="Fairley S."/>
            <person name="Heger A."/>
            <person name="Kong L."/>
            <person name="Ponting C.P."/>
            <person name="Jarvis E.D."/>
            <person name="Mello C.V."/>
            <person name="Minx P."/>
            <person name="Lovell P."/>
            <person name="Velho T.A."/>
            <person name="Ferris M."/>
            <person name="Balakrishnan C.N."/>
            <person name="Sinha S."/>
            <person name="Blatti C."/>
            <person name="London S.E."/>
            <person name="Li Y."/>
            <person name="Lin Y.C."/>
            <person name="George J."/>
            <person name="Sweedler J."/>
            <person name="Southey B."/>
            <person name="Gunaratne P."/>
            <person name="Watson M."/>
            <person name="Nam K."/>
            <person name="Backstrom N."/>
            <person name="Smeds L."/>
            <person name="Nabholz B."/>
            <person name="Itoh Y."/>
            <person name="Whitney O."/>
            <person name="Pfenning A.R."/>
            <person name="Howard J."/>
            <person name="Volker M."/>
            <person name="Skinner B.M."/>
            <person name="Griffin D.K."/>
            <person name="Ye L."/>
            <person name="McLaren W.M."/>
            <person name="Flicek P."/>
            <person name="Quesada V."/>
            <person name="Velasco G."/>
            <person name="Lopez-Otin C."/>
            <person name="Puente X.S."/>
            <person name="Olender T."/>
            <person name="Lancet D."/>
            <person name="Smit A.F."/>
            <person name="Hubley R."/>
            <person name="Konkel M.K."/>
            <person name="Walker J.A."/>
            <person name="Batzer M.A."/>
            <person name="Gu W."/>
            <person name="Pollock D.D."/>
            <person name="Chen L."/>
            <person name="Cheng Z."/>
            <person name="Eichler E.E."/>
            <person name="Stapley J."/>
            <person name="Slate J."/>
            <person name="Ekblom R."/>
            <person name="Birkhead T."/>
            <person name="Burke T."/>
            <person name="Burt D."/>
            <person name="Scharff C."/>
            <person name="Adam I."/>
            <person name="Richard H."/>
            <person name="Sultan M."/>
            <person name="Soldatov A."/>
            <person name="Lehrach H."/>
            <person name="Edwards S.V."/>
            <person name="Yang S.P."/>
            <person name="Li X."/>
            <person name="Graves T."/>
            <person name="Fulton L."/>
            <person name="Nelson J."/>
            <person name="Chinwalla A."/>
            <person name="Hou S."/>
            <person name="Mardis E.R."/>
            <person name="Wilson R.K."/>
        </authorList>
    </citation>
    <scope>NUCLEOTIDE SEQUENCE [LARGE SCALE GENOMIC DNA]</scope>
</reference>
<protein>
    <submittedName>
        <fullName evidence="6">GINS complex subunit 4</fullName>
    </submittedName>
</protein>
<dbReference type="GO" id="GO:0006260">
    <property type="term" value="P:DNA replication"/>
    <property type="evidence" value="ECO:0007669"/>
    <property type="project" value="UniProtKB-KW"/>
</dbReference>
<dbReference type="OMA" id="HIMRHAA"/>
<dbReference type="PANTHER" id="PTHR12307:SF23">
    <property type="entry name" value="PROTEIN PHOSPHATASE 1 REGULATORY SUBUNIT 3C"/>
    <property type="match status" value="1"/>
</dbReference>
<dbReference type="GeneTree" id="ENSGT00940000167325"/>
<reference evidence="6" key="3">
    <citation type="submission" date="2025-09" db="UniProtKB">
        <authorList>
            <consortium name="Ensembl"/>
        </authorList>
    </citation>
    <scope>IDENTIFICATION</scope>
</reference>
<feature type="region of interest" description="Disordered" evidence="4">
    <location>
        <begin position="186"/>
        <end position="217"/>
    </location>
</feature>
<evidence type="ECO:0000256" key="1">
    <source>
        <dbReference type="ARBA" id="ARBA00004123"/>
    </source>
</evidence>
<feature type="region of interest" description="Disordered" evidence="4">
    <location>
        <begin position="273"/>
        <end position="302"/>
    </location>
</feature>
<dbReference type="InParanoid" id="H0Z457"/>
<dbReference type="Gene3D" id="3.40.5.60">
    <property type="match status" value="1"/>
</dbReference>
<dbReference type="Pfam" id="PF03370">
    <property type="entry name" value="CBM_21"/>
    <property type="match status" value="1"/>
</dbReference>
<dbReference type="FunFam" id="1.20.58.1030:FF:000002">
    <property type="entry name" value="DNA replication complex GINS protein SLD5"/>
    <property type="match status" value="1"/>
</dbReference>
<evidence type="ECO:0000256" key="3">
    <source>
        <dbReference type="ARBA" id="ARBA00023242"/>
    </source>
</evidence>
<dbReference type="GO" id="GO:0008157">
    <property type="term" value="F:protein phosphatase 1 binding"/>
    <property type="evidence" value="ECO:0007669"/>
    <property type="project" value="TreeGrafter"/>
</dbReference>
<dbReference type="InterPro" id="IPR050782">
    <property type="entry name" value="PP1_regulatory_subunit_3"/>
</dbReference>
<keyword evidence="7" id="KW-1185">Reference proteome</keyword>
<dbReference type="HOGENOM" id="CLU_040215_2_1_1"/>
<dbReference type="Pfam" id="PF05916">
    <property type="entry name" value="Sld5"/>
    <property type="match status" value="1"/>
</dbReference>
<dbReference type="PANTHER" id="PTHR12307">
    <property type="entry name" value="PROTEIN PHOSPHATASE 1 REGULATORY SUBUNIT"/>
    <property type="match status" value="1"/>
</dbReference>
<dbReference type="InterPro" id="IPR038749">
    <property type="entry name" value="Sld5_GINS_A"/>
</dbReference>
<dbReference type="AlphaFoldDB" id="H0Z457"/>
<evidence type="ECO:0000256" key="2">
    <source>
        <dbReference type="ARBA" id="ARBA00022705"/>
    </source>
</evidence>
<dbReference type="Ensembl" id="ENSTGUT00000005404.2">
    <property type="protein sequence ID" value="ENSTGUP00000005351.2"/>
    <property type="gene ID" value="ENSTGUG00000005209.2"/>
</dbReference>
<dbReference type="STRING" id="59729.ENSTGUP00000005351"/>
<dbReference type="GO" id="GO:0005979">
    <property type="term" value="P:regulation of glycogen biosynthetic process"/>
    <property type="evidence" value="ECO:0007669"/>
    <property type="project" value="TreeGrafter"/>
</dbReference>
<dbReference type="CDD" id="cd11711">
    <property type="entry name" value="GINS_A_Sld5"/>
    <property type="match status" value="1"/>
</dbReference>
<comment type="subcellular location">
    <subcellularLocation>
        <location evidence="1">Nucleus</location>
    </subcellularLocation>
</comment>
<dbReference type="InterPro" id="IPR005036">
    <property type="entry name" value="CBM21_dom"/>
</dbReference>
<feature type="domain" description="CBM21" evidence="5">
    <location>
        <begin position="368"/>
        <end position="476"/>
    </location>
</feature>
<accession>H0Z457</accession>
<feature type="compositionally biased region" description="Basic and acidic residues" evidence="4">
    <location>
        <begin position="283"/>
        <end position="296"/>
    </location>
</feature>
<reference evidence="6" key="2">
    <citation type="submission" date="2025-08" db="UniProtKB">
        <authorList>
            <consortium name="Ensembl"/>
        </authorList>
    </citation>
    <scope>IDENTIFICATION</scope>
</reference>
<dbReference type="InterPro" id="IPR036224">
    <property type="entry name" value="GINS_bundle-like_dom_sf"/>
</dbReference>
<dbReference type="Gene3D" id="2.60.40.2440">
    <property type="entry name" value="Carbohydrate binding type-21 domain"/>
    <property type="match status" value="1"/>
</dbReference>
<dbReference type="GO" id="GO:2001069">
    <property type="term" value="F:glycogen binding"/>
    <property type="evidence" value="ECO:0007669"/>
    <property type="project" value="TreeGrafter"/>
</dbReference>
<evidence type="ECO:0000313" key="7">
    <source>
        <dbReference type="Proteomes" id="UP000007754"/>
    </source>
</evidence>